<dbReference type="PANTHER" id="PTHR10622">
    <property type="entry name" value="HET DOMAIN-CONTAINING PROTEIN"/>
    <property type="match status" value="1"/>
</dbReference>
<evidence type="ECO:0000259" key="1">
    <source>
        <dbReference type="Pfam" id="PF06985"/>
    </source>
</evidence>
<keyword evidence="3" id="KW-1185">Reference proteome</keyword>
<protein>
    <recommendedName>
        <fullName evidence="1">Heterokaryon incompatibility domain-containing protein</fullName>
    </recommendedName>
</protein>
<comment type="caution">
    <text evidence="2">The sequence shown here is derived from an EMBL/GenBank/DDBJ whole genome shotgun (WGS) entry which is preliminary data.</text>
</comment>
<name>A0ABR1J1F8_9AGAR</name>
<dbReference type="EMBL" id="JBANRG010000044">
    <property type="protein sequence ID" value="KAK7446292.1"/>
    <property type="molecule type" value="Genomic_DNA"/>
</dbReference>
<evidence type="ECO:0000313" key="3">
    <source>
        <dbReference type="Proteomes" id="UP001498398"/>
    </source>
</evidence>
<proteinExistence type="predicted"/>
<dbReference type="PANTHER" id="PTHR10622:SF10">
    <property type="entry name" value="HET DOMAIN-CONTAINING PROTEIN"/>
    <property type="match status" value="1"/>
</dbReference>
<organism evidence="2 3">
    <name type="scientific">Marasmiellus scandens</name>
    <dbReference type="NCBI Taxonomy" id="2682957"/>
    <lineage>
        <taxon>Eukaryota</taxon>
        <taxon>Fungi</taxon>
        <taxon>Dikarya</taxon>
        <taxon>Basidiomycota</taxon>
        <taxon>Agaricomycotina</taxon>
        <taxon>Agaricomycetes</taxon>
        <taxon>Agaricomycetidae</taxon>
        <taxon>Agaricales</taxon>
        <taxon>Marasmiineae</taxon>
        <taxon>Omphalotaceae</taxon>
        <taxon>Marasmiellus</taxon>
    </lineage>
</organism>
<feature type="domain" description="Heterokaryon incompatibility" evidence="1">
    <location>
        <begin position="399"/>
        <end position="491"/>
    </location>
</feature>
<accession>A0ABR1J1F8</accession>
<dbReference type="Pfam" id="PF06985">
    <property type="entry name" value="HET"/>
    <property type="match status" value="2"/>
</dbReference>
<dbReference type="InterPro" id="IPR010730">
    <property type="entry name" value="HET"/>
</dbReference>
<evidence type="ECO:0000313" key="2">
    <source>
        <dbReference type="EMBL" id="KAK7446292.1"/>
    </source>
</evidence>
<feature type="domain" description="Heterokaryon incompatibility" evidence="1">
    <location>
        <begin position="62"/>
        <end position="157"/>
    </location>
</feature>
<dbReference type="Proteomes" id="UP001498398">
    <property type="component" value="Unassembled WGS sequence"/>
</dbReference>
<sequence length="521" mass="60725">MEWDSDLNPLNLTWSFLSLGIPIPPVSWPVCEYGEVWPRCFIDTSTIQLIDLNADNNIIQPYAILSHSWINREEACYQEFREAATDPDIKVNLEGKSNYQIIQQACLMARQLGIQYLWIDICCIGKDKFSQDINSMFEYYRNSAVCLVYLNDVQKDHIISSKWFEDGWTLQGLLAPQEEIFFDQNWTFIGTRSQIQHHLVSATSIPPKVVKGTMSVGEVDVKTRLKWIEDRQVAKLQDFVYCFMVILDVRMELYYDEPVERTLARFQDEFVRTHPEVSISVVLEYLTWRFLAAGYPIPPPSEWFSREIKACPPFFIDTSSLKIVHLSDGNAVLPYAVLLYQWTPMEPKYEKKSVDLPPKTGIIRRTFHLFKCALKKSKRQSPALQKATEHSLLSEVSQLTELSRLTKSNSSVFSIARQLGLRYLWIDTSSIRVWQGDIELVPSIDNEELKLIHGYYRNATVCLVHLQNAGKESEIPWSEWFKQDSRSAVEESLFFNADWSFRGSRRQFKNKYLYRTKPVRR</sequence>
<reference evidence="2 3" key="1">
    <citation type="submission" date="2024-01" db="EMBL/GenBank/DDBJ databases">
        <title>A draft genome for the cacao thread blight pathogen Marasmiellus scandens.</title>
        <authorList>
            <person name="Baruah I.K."/>
            <person name="Leung J."/>
            <person name="Bukari Y."/>
            <person name="Amoako-Attah I."/>
            <person name="Meinhardt L.W."/>
            <person name="Bailey B.A."/>
            <person name="Cohen S.P."/>
        </authorList>
    </citation>
    <scope>NUCLEOTIDE SEQUENCE [LARGE SCALE GENOMIC DNA]</scope>
    <source>
        <strain evidence="2 3">GH-19</strain>
    </source>
</reference>
<gene>
    <name evidence="2" type="ORF">VKT23_014498</name>
</gene>